<dbReference type="InterPro" id="IPR014748">
    <property type="entry name" value="Enoyl-CoA_hydra_C"/>
</dbReference>
<dbReference type="InterPro" id="IPR029045">
    <property type="entry name" value="ClpP/crotonase-like_dom_sf"/>
</dbReference>
<dbReference type="GO" id="GO:0016836">
    <property type="term" value="F:hydro-lyase activity"/>
    <property type="evidence" value="ECO:0007669"/>
    <property type="project" value="UniProtKB-ARBA"/>
</dbReference>
<keyword evidence="2" id="KW-0456">Lyase</keyword>
<dbReference type="PANTHER" id="PTHR11941">
    <property type="entry name" value="ENOYL-COA HYDRATASE-RELATED"/>
    <property type="match status" value="1"/>
</dbReference>
<comment type="caution">
    <text evidence="4">The sequence shown here is derived from an EMBL/GenBank/DDBJ whole genome shotgun (WGS) entry which is preliminary data.</text>
</comment>
<keyword evidence="5" id="KW-1185">Reference proteome</keyword>
<dbReference type="Gene3D" id="1.10.12.10">
    <property type="entry name" value="Lyase 2-enoyl-coa Hydratase, Chain A, domain 2"/>
    <property type="match status" value="1"/>
</dbReference>
<dbReference type="Pfam" id="PF00378">
    <property type="entry name" value="ECH_1"/>
    <property type="match status" value="1"/>
</dbReference>
<dbReference type="SUPFAM" id="SSF52096">
    <property type="entry name" value="ClpP/crotonase"/>
    <property type="match status" value="1"/>
</dbReference>
<dbReference type="Proteomes" id="UP000484255">
    <property type="component" value="Unassembled WGS sequence"/>
</dbReference>
<dbReference type="FunFam" id="3.90.226.10:FF:000009">
    <property type="entry name" value="Carnitinyl-CoA dehydratase"/>
    <property type="match status" value="1"/>
</dbReference>
<dbReference type="AlphaFoldDB" id="A0A7C9TH61"/>
<proteinExistence type="inferred from homology"/>
<dbReference type="FunFam" id="1.10.12.10:FF:000001">
    <property type="entry name" value="Probable enoyl-CoA hydratase, mitochondrial"/>
    <property type="match status" value="1"/>
</dbReference>
<dbReference type="PROSITE" id="PS00166">
    <property type="entry name" value="ENOYL_COA_HYDRATASE"/>
    <property type="match status" value="1"/>
</dbReference>
<dbReference type="InterPro" id="IPR018376">
    <property type="entry name" value="Enoyl-CoA_hyd/isom_CS"/>
</dbReference>
<dbReference type="EMBL" id="JAAGOH010000003">
    <property type="protein sequence ID" value="NDY90339.1"/>
    <property type="molecule type" value="Genomic_DNA"/>
</dbReference>
<name>A0A7C9TH61_9BURK</name>
<evidence type="ECO:0000256" key="2">
    <source>
        <dbReference type="ARBA" id="ARBA00023239"/>
    </source>
</evidence>
<comment type="similarity">
    <text evidence="1 3">Belongs to the enoyl-CoA hydratase/isomerase family.</text>
</comment>
<protein>
    <submittedName>
        <fullName evidence="4">Enoyl-CoA hydratase</fullName>
    </submittedName>
</protein>
<sequence>MNTADLEATPPVLQIEHPSPGVRLIRLHRPEVLNALNLTLRHALAQAFLDADADDSVRAVVLAGSPRAFCAGADLTEYRDATPGGIAARGMGRLWDAIAQCRKPVIAAVRGHALGGGCELALHADLIVAAESARLGQPEVLIGLMPGGGATQRLTRAIGKYQAMRLLLTGAPIGGLEALALGLVSECLPDAEVEPRALALATQFATGPQAALRAIKEAVLHAHQAPLQQGLEFERKAFALLFDHPDKTEGIGARLEKRPARFG</sequence>
<evidence type="ECO:0000256" key="3">
    <source>
        <dbReference type="RuleBase" id="RU003707"/>
    </source>
</evidence>
<dbReference type="PANTHER" id="PTHR11941:SF54">
    <property type="entry name" value="ENOYL-COA HYDRATASE, MITOCHONDRIAL"/>
    <property type="match status" value="1"/>
</dbReference>
<dbReference type="GO" id="GO:0006635">
    <property type="term" value="P:fatty acid beta-oxidation"/>
    <property type="evidence" value="ECO:0007669"/>
    <property type="project" value="TreeGrafter"/>
</dbReference>
<evidence type="ECO:0000313" key="4">
    <source>
        <dbReference type="EMBL" id="NDY90339.1"/>
    </source>
</evidence>
<accession>A0A7C9TH61</accession>
<gene>
    <name evidence="4" type="ORF">G3A44_03915</name>
</gene>
<evidence type="ECO:0000313" key="5">
    <source>
        <dbReference type="Proteomes" id="UP000484255"/>
    </source>
</evidence>
<dbReference type="Gene3D" id="3.90.226.10">
    <property type="entry name" value="2-enoyl-CoA Hydratase, Chain A, domain 1"/>
    <property type="match status" value="1"/>
</dbReference>
<reference evidence="4 5" key="1">
    <citation type="submission" date="2020-02" db="EMBL/GenBank/DDBJ databases">
        <title>Ideonella bacterium strain TBM-1.</title>
        <authorList>
            <person name="Chen W.-M."/>
        </authorList>
    </citation>
    <scope>NUCLEOTIDE SEQUENCE [LARGE SCALE GENOMIC DNA]</scope>
    <source>
        <strain evidence="4 5">TBM-1</strain>
    </source>
</reference>
<dbReference type="InterPro" id="IPR001753">
    <property type="entry name" value="Enoyl-CoA_hydra/iso"/>
</dbReference>
<evidence type="ECO:0000256" key="1">
    <source>
        <dbReference type="ARBA" id="ARBA00005254"/>
    </source>
</evidence>
<dbReference type="RefSeq" id="WP_163456194.1">
    <property type="nucleotide sequence ID" value="NZ_JAAGOH010000003.1"/>
</dbReference>
<organism evidence="4 5">
    <name type="scientific">Ideonella livida</name>
    <dbReference type="NCBI Taxonomy" id="2707176"/>
    <lineage>
        <taxon>Bacteria</taxon>
        <taxon>Pseudomonadati</taxon>
        <taxon>Pseudomonadota</taxon>
        <taxon>Betaproteobacteria</taxon>
        <taxon>Burkholderiales</taxon>
        <taxon>Sphaerotilaceae</taxon>
        <taxon>Ideonella</taxon>
    </lineage>
</organism>
<dbReference type="CDD" id="cd06558">
    <property type="entry name" value="crotonase-like"/>
    <property type="match status" value="1"/>
</dbReference>